<evidence type="ECO:0000313" key="3">
    <source>
        <dbReference type="EMBL" id="KAL0634612.1"/>
    </source>
</evidence>
<comment type="caution">
    <text evidence="3">The sequence shown here is derived from an EMBL/GenBank/DDBJ whole genome shotgun (WGS) entry which is preliminary data.</text>
</comment>
<comment type="similarity">
    <text evidence="1">Belongs to the DENND6 family.</text>
</comment>
<dbReference type="PANTHER" id="PTHR13677:SF0">
    <property type="entry name" value="LD41638P"/>
    <property type="match status" value="1"/>
</dbReference>
<dbReference type="EMBL" id="JBBBZM010000090">
    <property type="protein sequence ID" value="KAL0634612.1"/>
    <property type="molecule type" value="Genomic_DNA"/>
</dbReference>
<keyword evidence="4" id="KW-1185">Reference proteome</keyword>
<sequence>MSTLVSVEVEYMFPSTQFSQADLQTICFSSFPERVNSDTIEDSAFYFKFRHSSPEVPCGPTEDDPCYWYGYCLFRQQRDTSVKRNYRQKSLVLISQHDFVPLFAHLVKTISTLDFSVSPTLIESACSNIAAWAGPEVGLQELPFLGSLLDVHIPPHPSFPLQGRVTASPSRTDIRIEYKEIHTSEPLGSWARLAQLLTSISELYIIFERVLLSEPLVVLADDPRTCSEFVSAAIDLIRPIPFGGDCRPYLTMQSDFFLNGHEGIPFRHYLIGITNPFFLKRVLSQGKDSTIPHVVYLAGPEVKRKPHNFYSSNTERELSNNFITNDMKGSLTKDLVFLRKLEHYLKDSETTPQEIGRFVRRHFALLSALFLAPLNRYLATLTTVSPNSKMIDIANFSEDDFLASLSKYGCQVQFKGKTSFHRYRAAETFYRKFCRSPSFFRWLQMKIRLQMADGDSGCGSPTSGFMEKIENRLQ</sequence>
<evidence type="ECO:0000259" key="2">
    <source>
        <dbReference type="PROSITE" id="PS50211"/>
    </source>
</evidence>
<dbReference type="Proteomes" id="UP001447188">
    <property type="component" value="Unassembled WGS sequence"/>
</dbReference>
<organism evidence="3 4">
    <name type="scientific">Discina gigas</name>
    <dbReference type="NCBI Taxonomy" id="1032678"/>
    <lineage>
        <taxon>Eukaryota</taxon>
        <taxon>Fungi</taxon>
        <taxon>Dikarya</taxon>
        <taxon>Ascomycota</taxon>
        <taxon>Pezizomycotina</taxon>
        <taxon>Pezizomycetes</taxon>
        <taxon>Pezizales</taxon>
        <taxon>Discinaceae</taxon>
        <taxon>Discina</taxon>
    </lineage>
</organism>
<dbReference type="InterPro" id="IPR037516">
    <property type="entry name" value="Tripartite_DENN"/>
</dbReference>
<name>A0ABR3GF78_9PEZI</name>
<evidence type="ECO:0000313" key="4">
    <source>
        <dbReference type="Proteomes" id="UP001447188"/>
    </source>
</evidence>
<dbReference type="InterPro" id="IPR024224">
    <property type="entry name" value="DENND6"/>
</dbReference>
<proteinExistence type="inferred from homology"/>
<protein>
    <recommendedName>
        <fullName evidence="2">UDENN domain-containing protein</fullName>
    </recommendedName>
</protein>
<feature type="domain" description="UDENN" evidence="2">
    <location>
        <begin position="1"/>
        <end position="453"/>
    </location>
</feature>
<accession>A0ABR3GF78</accession>
<dbReference type="PROSITE" id="PS50211">
    <property type="entry name" value="DENN"/>
    <property type="match status" value="1"/>
</dbReference>
<reference evidence="3 4" key="1">
    <citation type="submission" date="2024-02" db="EMBL/GenBank/DDBJ databases">
        <title>Discinaceae phylogenomics.</title>
        <authorList>
            <person name="Dirks A.C."/>
            <person name="James T.Y."/>
        </authorList>
    </citation>
    <scope>NUCLEOTIDE SEQUENCE [LARGE SCALE GENOMIC DNA]</scope>
    <source>
        <strain evidence="3 4">ACD0624</strain>
    </source>
</reference>
<gene>
    <name evidence="3" type="ORF">Q9L58_006499</name>
</gene>
<dbReference type="PANTHER" id="PTHR13677">
    <property type="entry name" value="LD41638P"/>
    <property type="match status" value="1"/>
</dbReference>
<evidence type="ECO:0000256" key="1">
    <source>
        <dbReference type="ARBA" id="ARBA00007159"/>
    </source>
</evidence>